<dbReference type="InterPro" id="IPR010297">
    <property type="entry name" value="DUF900_hydrolase"/>
</dbReference>
<proteinExistence type="predicted"/>
<evidence type="ECO:0000256" key="1">
    <source>
        <dbReference type="SAM" id="Phobius"/>
    </source>
</evidence>
<dbReference type="AlphaFoldDB" id="A0A2A2TLP4"/>
<organism evidence="2 3">
    <name type="scientific">Brunnivagina elsteri CCALA 953</name>
    <dbReference type="NCBI Taxonomy" id="987040"/>
    <lineage>
        <taxon>Bacteria</taxon>
        <taxon>Bacillati</taxon>
        <taxon>Cyanobacteriota</taxon>
        <taxon>Cyanophyceae</taxon>
        <taxon>Nostocales</taxon>
        <taxon>Calotrichaceae</taxon>
        <taxon>Brunnivagina</taxon>
    </lineage>
</organism>
<evidence type="ECO:0008006" key="4">
    <source>
        <dbReference type="Google" id="ProtNLM"/>
    </source>
</evidence>
<dbReference type="SUPFAM" id="SSF53474">
    <property type="entry name" value="alpha/beta-Hydrolases"/>
    <property type="match status" value="1"/>
</dbReference>
<evidence type="ECO:0000313" key="2">
    <source>
        <dbReference type="EMBL" id="PAX58466.1"/>
    </source>
</evidence>
<keyword evidence="1" id="KW-0812">Transmembrane</keyword>
<accession>A0A2A2TLP4</accession>
<dbReference type="RefSeq" id="WP_095721075.1">
    <property type="nucleotide sequence ID" value="NZ_NTFS01000054.1"/>
</dbReference>
<keyword evidence="1" id="KW-0472">Membrane</keyword>
<evidence type="ECO:0000313" key="3">
    <source>
        <dbReference type="Proteomes" id="UP000218238"/>
    </source>
</evidence>
<protein>
    <recommendedName>
        <fullName evidence="4">Alpha/beta hydrolase</fullName>
    </recommendedName>
</protein>
<feature type="transmembrane region" description="Helical" evidence="1">
    <location>
        <begin position="161"/>
        <end position="182"/>
    </location>
</feature>
<gene>
    <name evidence="2" type="ORF">CK510_07310</name>
</gene>
<name>A0A2A2TLP4_9CYAN</name>
<reference evidence="2 3" key="1">
    <citation type="submission" date="2017-08" db="EMBL/GenBank/DDBJ databases">
        <title>Draft genome sequence of filamentous cyanobacterium Calothrix elsteri CCALA 953.</title>
        <authorList>
            <person name="Gagunashvili A.N."/>
            <person name="Elster J."/>
            <person name="Andresson O.S."/>
        </authorList>
    </citation>
    <scope>NUCLEOTIDE SEQUENCE [LARGE SCALE GENOMIC DNA]</scope>
    <source>
        <strain evidence="2 3">CCALA 953</strain>
    </source>
</reference>
<dbReference type="InterPro" id="IPR029058">
    <property type="entry name" value="AB_hydrolase_fold"/>
</dbReference>
<dbReference type="Proteomes" id="UP000218238">
    <property type="component" value="Unassembled WGS sequence"/>
</dbReference>
<keyword evidence="3" id="KW-1185">Reference proteome</keyword>
<keyword evidence="1" id="KW-1133">Transmembrane helix</keyword>
<comment type="caution">
    <text evidence="2">The sequence shown here is derived from an EMBL/GenBank/DDBJ whole genome shotgun (WGS) entry which is preliminary data.</text>
</comment>
<feature type="transmembrane region" description="Helical" evidence="1">
    <location>
        <begin position="188"/>
        <end position="212"/>
    </location>
</feature>
<sequence>MQNYPFDIEKIEIEHQGSTTTRIVSYLVSSNAPIIVETTDEKDNTPDNAQSKSQKTNKIITEIANFLTAQQEEAEIVIHIHGYNTGADEFKTWTTDIYKYIVEDKFISQKTIVFIGYRWPSESTALKKDNDSQSFIDNVINAIKSLPIFFRTVLDSSIRGVIASFTLLLIFLVPFTGTALLLNNPNFLVSLLVFITAFFTFLFGFVFGAILLRSTIYFRDSYRAVNYGVPDLVELIRQIDNAIVEQKLQQNIEHKNSTKLSFICHSMGAFVTTNAIRILCDVFDKNSIPIPTQSNPENQPSLKIGNVFSLGRLVLASPDIPIETIMPERSNVLRSSIRRFEESYLFSNQGDYVLRVASTAANYLSFPANTYDRGFRLGNVVVRDYQETFDKTTLNFKLLNRDSDTPKLAFGIANQNPNNGSINQNPNSAMECICIVSDNKYKPLKELYSKNNTVTEKFAVAGLFTYFDCTNYRDVTDYRDKSKNNPNVEPLLSRGLDKEVLSFWDNLVLIFDNLLGGRNVHGGYFDGQLSQKLLYRLAFLGFKNTLISLEKEPDCHELVEKLETHINPKLLQESFINETTEPDAEKLTKLLSVLSQKCNNTGIKVFLAPERYQVDILGKERDRSDY</sequence>
<dbReference type="EMBL" id="NTFS01000054">
    <property type="protein sequence ID" value="PAX58466.1"/>
    <property type="molecule type" value="Genomic_DNA"/>
</dbReference>
<dbReference type="OrthoDB" id="475586at2"/>
<dbReference type="Pfam" id="PF05990">
    <property type="entry name" value="DUF900"/>
    <property type="match status" value="1"/>
</dbReference>